<organism evidence="3 4">
    <name type="scientific">Orbilia javanica</name>
    <dbReference type="NCBI Taxonomy" id="47235"/>
    <lineage>
        <taxon>Eukaryota</taxon>
        <taxon>Fungi</taxon>
        <taxon>Dikarya</taxon>
        <taxon>Ascomycota</taxon>
        <taxon>Pezizomycotina</taxon>
        <taxon>Orbiliomycetes</taxon>
        <taxon>Orbiliales</taxon>
        <taxon>Orbiliaceae</taxon>
        <taxon>Orbilia</taxon>
    </lineage>
</organism>
<dbReference type="Proteomes" id="UP001313282">
    <property type="component" value="Unassembled WGS sequence"/>
</dbReference>
<dbReference type="PANTHER" id="PTHR24148:SF64">
    <property type="entry name" value="HETEROKARYON INCOMPATIBILITY DOMAIN-CONTAINING PROTEIN"/>
    <property type="match status" value="1"/>
</dbReference>
<evidence type="ECO:0000256" key="1">
    <source>
        <dbReference type="SAM" id="MobiDB-lite"/>
    </source>
</evidence>
<dbReference type="Pfam" id="PF06985">
    <property type="entry name" value="HET"/>
    <property type="match status" value="1"/>
</dbReference>
<dbReference type="AlphaFoldDB" id="A0AAN8NPX7"/>
<feature type="domain" description="Heterokaryon incompatibility" evidence="2">
    <location>
        <begin position="202"/>
        <end position="340"/>
    </location>
</feature>
<dbReference type="PANTHER" id="PTHR24148">
    <property type="entry name" value="ANKYRIN REPEAT DOMAIN-CONTAINING PROTEIN 39 HOMOLOG-RELATED"/>
    <property type="match status" value="1"/>
</dbReference>
<keyword evidence="4" id="KW-1185">Reference proteome</keyword>
<sequence length="831" mass="94390">MVERKLLASPYRSPGPASLRRKSSIGRQGIYSPMRTPSPHQPRPHYRSISDSFRRPSTPIRPPLYRHDEHIPHTFLPDTPEHTPENTPPTRPGSSGYGSHLVTTPPLRAVRSPSPLLFSSPATPASTPGPHAARKDRRTTVRVAHVSYCECTQFKHQVVTREPQISGLHPGQPLLQWAKRPIQKHVAVSWTKVQINEIDGTAISYTWGDFDRENLIIGHWEEDPTRAVAMNLGTEWDIEDLLDRLVEISAVKGNLWIDQLCAPQREDYAKEILPKIPDIFRSMEVVVLMPGSRCTCLDKVVEKLKGGAKTGDVVEKWLGKKCHNKAGLSSYTNRMWARQEFRYAQRLRLVWNRKTPAQCFQYEDLISGKADISAISGYATALFMQKLYEGFDLSDKNGHWLIRDATDKFARDLRKECDTLKQDKKDLPVFFRLLLGMPLERVKEADENPIFELTHSLRTFCRNLRGLAYGTHMATNPKDLVFSVWVDLPGYKMPEDTTIHSASKLLDDAVRKLEEKHHVTLSTHAPAGLFKESPGGCWRPELFLSNKRVREVRDLYSTLSEADSPLYMQDGKVPLQIFAHNAIGRRSFIYRDLYKDPSLEKVGPVMSKVVKNLDAISQIRLGALWHHYQERLAAILAPRKISHKKPATKASAGLDNAIKTENLAEFMAEYYFFDNLCNQTLDEDTQTPWESFQDVDHYKVVYKLTCYLLGLDHEVCKEKGLELIIAPEEPSIIGLTNRVTVPSWLSRFDKETLTISTSANRQRVKEMPMCMLELKRNGQVSATKGGEPEYVVTGTWVSCQEVGKKDMGGIAIPRDVHSMQIDGLRTDGWLI</sequence>
<dbReference type="InterPro" id="IPR052895">
    <property type="entry name" value="HetReg/Transcr_Mod"/>
</dbReference>
<feature type="compositionally biased region" description="Low complexity" evidence="1">
    <location>
        <begin position="119"/>
        <end position="131"/>
    </location>
</feature>
<dbReference type="InterPro" id="IPR010730">
    <property type="entry name" value="HET"/>
</dbReference>
<evidence type="ECO:0000259" key="2">
    <source>
        <dbReference type="Pfam" id="PF06985"/>
    </source>
</evidence>
<feature type="region of interest" description="Disordered" evidence="1">
    <location>
        <begin position="1"/>
        <end position="139"/>
    </location>
</feature>
<dbReference type="EMBL" id="JAVHNR010000008">
    <property type="protein sequence ID" value="KAK6335154.1"/>
    <property type="molecule type" value="Genomic_DNA"/>
</dbReference>
<name>A0AAN8NPX7_9PEZI</name>
<proteinExistence type="predicted"/>
<reference evidence="3 4" key="1">
    <citation type="submission" date="2019-10" db="EMBL/GenBank/DDBJ databases">
        <authorList>
            <person name="Palmer J.M."/>
        </authorList>
    </citation>
    <scope>NUCLEOTIDE SEQUENCE [LARGE SCALE GENOMIC DNA]</scope>
    <source>
        <strain evidence="3 4">TWF718</strain>
    </source>
</reference>
<evidence type="ECO:0000313" key="3">
    <source>
        <dbReference type="EMBL" id="KAK6335154.1"/>
    </source>
</evidence>
<comment type="caution">
    <text evidence="3">The sequence shown here is derived from an EMBL/GenBank/DDBJ whole genome shotgun (WGS) entry which is preliminary data.</text>
</comment>
<gene>
    <name evidence="3" type="ORF">TWF718_010591</name>
</gene>
<accession>A0AAN8NPX7</accession>
<protein>
    <recommendedName>
        <fullName evidence="2">Heterokaryon incompatibility domain-containing protein</fullName>
    </recommendedName>
</protein>
<evidence type="ECO:0000313" key="4">
    <source>
        <dbReference type="Proteomes" id="UP001313282"/>
    </source>
</evidence>